<name>A0ABZ2YJT6_9BACT</name>
<keyword evidence="5 7" id="KW-1133">Transmembrane helix</keyword>
<keyword evidence="10" id="KW-1185">Reference proteome</keyword>
<evidence type="ECO:0000313" key="10">
    <source>
        <dbReference type="Proteomes" id="UP001485459"/>
    </source>
</evidence>
<evidence type="ECO:0000256" key="3">
    <source>
        <dbReference type="ARBA" id="ARBA00022475"/>
    </source>
</evidence>
<evidence type="ECO:0000256" key="6">
    <source>
        <dbReference type="ARBA" id="ARBA00023136"/>
    </source>
</evidence>
<dbReference type="EMBL" id="CP149822">
    <property type="protein sequence ID" value="WZN39992.1"/>
    <property type="molecule type" value="Genomic_DNA"/>
</dbReference>
<evidence type="ECO:0000256" key="5">
    <source>
        <dbReference type="ARBA" id="ARBA00022989"/>
    </source>
</evidence>
<reference evidence="10" key="1">
    <citation type="submission" date="2024-03" db="EMBL/GenBank/DDBJ databases">
        <title>Chitinophaga horti sp. nov., isolated from garden soil.</title>
        <authorList>
            <person name="Lee D.S."/>
            <person name="Han D.M."/>
            <person name="Baek J.H."/>
            <person name="Choi D.G."/>
            <person name="Jeon J.H."/>
            <person name="Jeon C.O."/>
        </authorList>
    </citation>
    <scope>NUCLEOTIDE SEQUENCE [LARGE SCALE GENOMIC DNA]</scope>
    <source>
        <strain evidence="10">GPA1</strain>
    </source>
</reference>
<dbReference type="InterPro" id="IPR032816">
    <property type="entry name" value="VTT_dom"/>
</dbReference>
<feature type="transmembrane region" description="Helical" evidence="7">
    <location>
        <begin position="21"/>
        <end position="42"/>
    </location>
</feature>
<evidence type="ECO:0000313" key="9">
    <source>
        <dbReference type="EMBL" id="WZN39992.1"/>
    </source>
</evidence>
<comment type="subcellular location">
    <subcellularLocation>
        <location evidence="1 7">Cell membrane</location>
        <topology evidence="1 7">Multi-pass membrane protein</topology>
    </subcellularLocation>
</comment>
<sequence length="235" mass="26754">MDQIIDFFKHILNPEWIIANGGYYLILAIIFAETGLFIGFFLPGDSLLFVAGIYAELLAESFFNMPLVVMMTLIAIMGVLGNIVGYWFGRKTGPILFKRKDSFLFKKKHLWQAKEVYDKYGGGAIFVARFLPIVRTFAPIIAGIVGMERKKFMFWNIVGSFTWVFSLMLAGHFLDKAFPTLKEHLEWIIVIIVVITTLPVAFKMIFGKSGIHAHFDEFGNPIETPKSEEQEEVKP</sequence>
<dbReference type="InterPro" id="IPR032818">
    <property type="entry name" value="DedA-like"/>
</dbReference>
<evidence type="ECO:0000256" key="4">
    <source>
        <dbReference type="ARBA" id="ARBA00022692"/>
    </source>
</evidence>
<evidence type="ECO:0000256" key="2">
    <source>
        <dbReference type="ARBA" id="ARBA00010792"/>
    </source>
</evidence>
<feature type="domain" description="VTT" evidence="8">
    <location>
        <begin position="42"/>
        <end position="172"/>
    </location>
</feature>
<organism evidence="9 10">
    <name type="scientific">Chitinophaga pollutisoli</name>
    <dbReference type="NCBI Taxonomy" id="3133966"/>
    <lineage>
        <taxon>Bacteria</taxon>
        <taxon>Pseudomonadati</taxon>
        <taxon>Bacteroidota</taxon>
        <taxon>Chitinophagia</taxon>
        <taxon>Chitinophagales</taxon>
        <taxon>Chitinophagaceae</taxon>
        <taxon>Chitinophaga</taxon>
    </lineage>
</organism>
<protein>
    <submittedName>
        <fullName evidence="9">VTT domain-containing protein</fullName>
    </submittedName>
</protein>
<gene>
    <name evidence="9" type="ORF">WJU16_18605</name>
</gene>
<feature type="transmembrane region" description="Helical" evidence="7">
    <location>
        <begin position="185"/>
        <end position="206"/>
    </location>
</feature>
<accession>A0ABZ2YJT6</accession>
<dbReference type="PANTHER" id="PTHR30353:SF0">
    <property type="entry name" value="TRANSMEMBRANE PROTEIN"/>
    <property type="match status" value="1"/>
</dbReference>
<keyword evidence="6 7" id="KW-0472">Membrane</keyword>
<evidence type="ECO:0000259" key="8">
    <source>
        <dbReference type="Pfam" id="PF09335"/>
    </source>
</evidence>
<keyword evidence="3 7" id="KW-1003">Cell membrane</keyword>
<proteinExistence type="inferred from homology"/>
<keyword evidence="4 7" id="KW-0812">Transmembrane</keyword>
<dbReference type="PANTHER" id="PTHR30353">
    <property type="entry name" value="INNER MEMBRANE PROTEIN DEDA-RELATED"/>
    <property type="match status" value="1"/>
</dbReference>
<feature type="transmembrane region" description="Helical" evidence="7">
    <location>
        <begin position="152"/>
        <end position="173"/>
    </location>
</feature>
<dbReference type="Proteomes" id="UP001485459">
    <property type="component" value="Chromosome"/>
</dbReference>
<feature type="transmembrane region" description="Helical" evidence="7">
    <location>
        <begin position="62"/>
        <end position="89"/>
    </location>
</feature>
<evidence type="ECO:0000256" key="1">
    <source>
        <dbReference type="ARBA" id="ARBA00004651"/>
    </source>
</evidence>
<dbReference type="Pfam" id="PF09335">
    <property type="entry name" value="VTT_dom"/>
    <property type="match status" value="1"/>
</dbReference>
<evidence type="ECO:0000256" key="7">
    <source>
        <dbReference type="RuleBase" id="RU367016"/>
    </source>
</evidence>
<dbReference type="RefSeq" id="WP_341834935.1">
    <property type="nucleotide sequence ID" value="NZ_CP149822.1"/>
</dbReference>
<comment type="similarity">
    <text evidence="2 7">Belongs to the DedA family.</text>
</comment>